<accession>A0A1C2DD97</accession>
<evidence type="ECO:0000313" key="2">
    <source>
        <dbReference type="Proteomes" id="UP000094412"/>
    </source>
</evidence>
<dbReference type="RefSeq" id="WP_024922423.1">
    <property type="nucleotide sequence ID" value="NZ_MDEO01000036.1"/>
</dbReference>
<organism evidence="1 2">
    <name type="scientific">Mesorhizobium hungaricum</name>
    <dbReference type="NCBI Taxonomy" id="1566387"/>
    <lineage>
        <taxon>Bacteria</taxon>
        <taxon>Pseudomonadati</taxon>
        <taxon>Pseudomonadota</taxon>
        <taxon>Alphaproteobacteria</taxon>
        <taxon>Hyphomicrobiales</taxon>
        <taxon>Phyllobacteriaceae</taxon>
        <taxon>Mesorhizobium</taxon>
    </lineage>
</organism>
<keyword evidence="2" id="KW-1185">Reference proteome</keyword>
<dbReference type="EMBL" id="MDEO01000036">
    <property type="protein sequence ID" value="OCX12717.1"/>
    <property type="molecule type" value="Genomic_DNA"/>
</dbReference>
<proteinExistence type="predicted"/>
<dbReference type="Proteomes" id="UP000094412">
    <property type="component" value="Unassembled WGS sequence"/>
</dbReference>
<gene>
    <name evidence="1" type="ORF">QV13_24270</name>
</gene>
<reference evidence="1 2" key="1">
    <citation type="submission" date="2016-08" db="EMBL/GenBank/DDBJ databases">
        <title>Whole genome sequence of Mesorhizobium sp. strain UASWS1009 isolated from industrial sewage.</title>
        <authorList>
            <person name="Crovadore J."/>
            <person name="Calmin G."/>
            <person name="Chablais R."/>
            <person name="Cochard B."/>
            <person name="Lefort F."/>
        </authorList>
    </citation>
    <scope>NUCLEOTIDE SEQUENCE [LARGE SCALE GENOMIC DNA]</scope>
    <source>
        <strain evidence="1 2">UASWS1009</strain>
    </source>
</reference>
<dbReference type="AlphaFoldDB" id="A0A1C2DD97"/>
<dbReference type="OrthoDB" id="9950251at2"/>
<comment type="caution">
    <text evidence="1">The sequence shown here is derived from an EMBL/GenBank/DDBJ whole genome shotgun (WGS) entry which is preliminary data.</text>
</comment>
<name>A0A1C2DD97_9HYPH</name>
<dbReference type="STRING" id="1566387.QV13_24270"/>
<sequence length="91" mass="9564">MSWSYNKLGRAGKLAEVVKQQVAGVGGCPKGSAEESAKNQVGEMLETLVMSLPAEKIVKIEASGSAWNQSDGSALSQNLKIELTTIGDLVE</sequence>
<evidence type="ECO:0000313" key="1">
    <source>
        <dbReference type="EMBL" id="OCX12717.1"/>
    </source>
</evidence>
<protein>
    <submittedName>
        <fullName evidence="1">Uncharacterized protein</fullName>
    </submittedName>
</protein>